<dbReference type="SUPFAM" id="SSF51735">
    <property type="entry name" value="NAD(P)-binding Rossmann-fold domains"/>
    <property type="match status" value="1"/>
</dbReference>
<dbReference type="OrthoDB" id="9801785at2"/>
<dbReference type="InterPro" id="IPR017829">
    <property type="entry name" value="Hopanoid-assoc_sugar_epimerase"/>
</dbReference>
<dbReference type="CDD" id="cd05228">
    <property type="entry name" value="AR_FR_like_1_SDR_e"/>
    <property type="match status" value="1"/>
</dbReference>
<dbReference type="PANTHER" id="PTHR48079:SF6">
    <property type="entry name" value="NAD(P)-BINDING DOMAIN-CONTAINING PROTEIN-RELATED"/>
    <property type="match status" value="1"/>
</dbReference>
<dbReference type="RefSeq" id="WP_149812904.1">
    <property type="nucleotide sequence ID" value="NZ_VUKA01000007.1"/>
</dbReference>
<keyword evidence="3" id="KW-1185">Reference proteome</keyword>
<dbReference type="InterPro" id="IPR001509">
    <property type="entry name" value="Epimerase_deHydtase"/>
</dbReference>
<gene>
    <name evidence="2" type="ORF">F0Q34_14305</name>
</gene>
<comment type="caution">
    <text evidence="2">The sequence shown here is derived from an EMBL/GenBank/DDBJ whole genome shotgun (WGS) entry which is preliminary data.</text>
</comment>
<reference evidence="2 3" key="1">
    <citation type="journal article" date="2015" name="Int. J. Syst. Evol. Microbiol.">
        <title>Roseomonas oryzae sp. nov., isolated from paddy rhizosphere soil.</title>
        <authorList>
            <person name="Ramaprasad E.V."/>
            <person name="Sasikala Ch."/>
            <person name="Ramana Ch.V."/>
        </authorList>
    </citation>
    <scope>NUCLEOTIDE SEQUENCE [LARGE SCALE GENOMIC DNA]</scope>
    <source>
        <strain evidence="2 3">KCTC 42542</strain>
    </source>
</reference>
<dbReference type="InterPro" id="IPR036291">
    <property type="entry name" value="NAD(P)-bd_dom_sf"/>
</dbReference>
<name>A0A5B2TDB8_9PROT</name>
<dbReference type="SMART" id="SM00822">
    <property type="entry name" value="PKS_KR"/>
    <property type="match status" value="1"/>
</dbReference>
<dbReference type="GO" id="GO:0004029">
    <property type="term" value="F:aldehyde dehydrogenase (NAD+) activity"/>
    <property type="evidence" value="ECO:0007669"/>
    <property type="project" value="TreeGrafter"/>
</dbReference>
<sequence length="338" mass="36242">MTGFALSPGDPVLVTGASGFLGSAVARALLARGVALRVLVRPASPPGNLQGLGAEPVRGDLTDPTSLVAAMRGIRYLFHVAADYRLWAPDPSVILRVNVDGTRALMRAALEAGVERVVHTSSVATLKVAGATAPVDETAPLGPDEAIGTYKRSKTLAERAIEEMAARDALPAVIVNPSTPIGPRDIRPTPTGRVILDAALGRIPAFVDTGLNFAHVDDIAEGHILAFERGRIGERYILGGENLSLQTLLAEIARRSDRRPPRVKLPRAPLFPLAAGAELYARLSGKEPLLTLDGLRMSRYRMYFSSARAERELGYRARPWQEGVADALAWFRAEGRLP</sequence>
<dbReference type="NCBIfam" id="TIGR03466">
    <property type="entry name" value="HpnA"/>
    <property type="match status" value="1"/>
</dbReference>
<dbReference type="EMBL" id="VUKA01000007">
    <property type="protein sequence ID" value="KAA2212497.1"/>
    <property type="molecule type" value="Genomic_DNA"/>
</dbReference>
<evidence type="ECO:0000313" key="2">
    <source>
        <dbReference type="EMBL" id="KAA2212497.1"/>
    </source>
</evidence>
<dbReference type="Pfam" id="PF01370">
    <property type="entry name" value="Epimerase"/>
    <property type="match status" value="1"/>
</dbReference>
<evidence type="ECO:0000313" key="3">
    <source>
        <dbReference type="Proteomes" id="UP000322110"/>
    </source>
</evidence>
<feature type="domain" description="Ketoreductase" evidence="1">
    <location>
        <begin position="10"/>
        <end position="150"/>
    </location>
</feature>
<dbReference type="PANTHER" id="PTHR48079">
    <property type="entry name" value="PROTEIN YEEZ"/>
    <property type="match status" value="1"/>
</dbReference>
<dbReference type="GO" id="GO:0005737">
    <property type="term" value="C:cytoplasm"/>
    <property type="evidence" value="ECO:0007669"/>
    <property type="project" value="TreeGrafter"/>
</dbReference>
<accession>A0A5B2TDB8</accession>
<dbReference type="Proteomes" id="UP000322110">
    <property type="component" value="Unassembled WGS sequence"/>
</dbReference>
<dbReference type="InterPro" id="IPR051783">
    <property type="entry name" value="NAD(P)-dependent_oxidoreduct"/>
</dbReference>
<dbReference type="AlphaFoldDB" id="A0A5B2TDB8"/>
<evidence type="ECO:0000259" key="1">
    <source>
        <dbReference type="SMART" id="SM00822"/>
    </source>
</evidence>
<dbReference type="Gene3D" id="3.40.50.720">
    <property type="entry name" value="NAD(P)-binding Rossmann-like Domain"/>
    <property type="match status" value="1"/>
</dbReference>
<proteinExistence type="predicted"/>
<dbReference type="InterPro" id="IPR057326">
    <property type="entry name" value="KR_dom"/>
</dbReference>
<organism evidence="2 3">
    <name type="scientific">Teichococcus oryzae</name>
    <dbReference type="NCBI Taxonomy" id="1608942"/>
    <lineage>
        <taxon>Bacteria</taxon>
        <taxon>Pseudomonadati</taxon>
        <taxon>Pseudomonadota</taxon>
        <taxon>Alphaproteobacteria</taxon>
        <taxon>Acetobacterales</taxon>
        <taxon>Roseomonadaceae</taxon>
        <taxon>Roseomonas</taxon>
    </lineage>
</organism>
<protein>
    <submittedName>
        <fullName evidence="2">NAD-dependent epimerase/dehydratase family protein</fullName>
    </submittedName>
</protein>